<comment type="caution">
    <text evidence="1">The sequence shown here is derived from an EMBL/GenBank/DDBJ whole genome shotgun (WGS) entry which is preliminary data.</text>
</comment>
<accession>A0A9N9G0T0</accession>
<dbReference type="GO" id="GO:0071933">
    <property type="term" value="F:Arp2/3 complex binding"/>
    <property type="evidence" value="ECO:0007669"/>
    <property type="project" value="TreeGrafter"/>
</dbReference>
<sequence>MHDEIIYHLENSEQFWIELDDILAQGQQNQDTAKRAIDAYVNFVSKFQDEYLETDSQLAQCFYNLLSSPMYKTFPNLIIERMIHHATTCNELKELWVIFNILYLAGKSNLAVFKLMVRPQEHDFILKLKEHICDLEKERRVQQIAVNLMFEICRGQRISQNILSIFNDKFFDYLLNLVENTRDEEDETFNYSIIHLMVSISSPEKIYFDFLT</sequence>
<evidence type="ECO:0000313" key="2">
    <source>
        <dbReference type="Proteomes" id="UP000789405"/>
    </source>
</evidence>
<dbReference type="GO" id="GO:0051666">
    <property type="term" value="P:actin cortical patch localization"/>
    <property type="evidence" value="ECO:0007669"/>
    <property type="project" value="TreeGrafter"/>
</dbReference>
<gene>
    <name evidence="1" type="ORF">DERYTH_LOCUS6138</name>
</gene>
<dbReference type="PANTHER" id="PTHR13357:SF1">
    <property type="entry name" value="NCK-INTERACTING PROTEIN WITH SH3 DOMAIN"/>
    <property type="match status" value="1"/>
</dbReference>
<evidence type="ECO:0000313" key="1">
    <source>
        <dbReference type="EMBL" id="CAG8569546.1"/>
    </source>
</evidence>
<dbReference type="GO" id="GO:0030479">
    <property type="term" value="C:actin cortical patch"/>
    <property type="evidence" value="ECO:0007669"/>
    <property type="project" value="TreeGrafter"/>
</dbReference>
<dbReference type="Proteomes" id="UP000789405">
    <property type="component" value="Unassembled WGS sequence"/>
</dbReference>
<dbReference type="PANTHER" id="PTHR13357">
    <property type="entry name" value="SH3 ADAPTER PROTEIN SPIN90 NCK INTERACTING PROTEIN WITH SH3 DOMAIN"/>
    <property type="match status" value="1"/>
</dbReference>
<name>A0A9N9G0T0_9GLOM</name>
<dbReference type="InterPro" id="IPR030125">
    <property type="entry name" value="SPIN90/Ldb17"/>
</dbReference>
<keyword evidence="2" id="KW-1185">Reference proteome</keyword>
<dbReference type="GO" id="GO:0000147">
    <property type="term" value="P:actin cortical patch assembly"/>
    <property type="evidence" value="ECO:0007669"/>
    <property type="project" value="TreeGrafter"/>
</dbReference>
<dbReference type="AlphaFoldDB" id="A0A9N9G0T0"/>
<proteinExistence type="predicted"/>
<reference evidence="1" key="1">
    <citation type="submission" date="2021-06" db="EMBL/GenBank/DDBJ databases">
        <authorList>
            <person name="Kallberg Y."/>
            <person name="Tangrot J."/>
            <person name="Rosling A."/>
        </authorList>
    </citation>
    <scope>NUCLEOTIDE SEQUENCE</scope>
    <source>
        <strain evidence="1">MA453B</strain>
    </source>
</reference>
<dbReference type="EMBL" id="CAJVPY010002701">
    <property type="protein sequence ID" value="CAG8569546.1"/>
    <property type="molecule type" value="Genomic_DNA"/>
</dbReference>
<dbReference type="OrthoDB" id="445362at2759"/>
<organism evidence="1 2">
    <name type="scientific">Dentiscutata erythropus</name>
    <dbReference type="NCBI Taxonomy" id="1348616"/>
    <lineage>
        <taxon>Eukaryota</taxon>
        <taxon>Fungi</taxon>
        <taxon>Fungi incertae sedis</taxon>
        <taxon>Mucoromycota</taxon>
        <taxon>Glomeromycotina</taxon>
        <taxon>Glomeromycetes</taxon>
        <taxon>Diversisporales</taxon>
        <taxon>Gigasporaceae</taxon>
        <taxon>Dentiscutata</taxon>
    </lineage>
</organism>
<dbReference type="GO" id="GO:0006897">
    <property type="term" value="P:endocytosis"/>
    <property type="evidence" value="ECO:0007669"/>
    <property type="project" value="TreeGrafter"/>
</dbReference>
<protein>
    <submittedName>
        <fullName evidence="1">10416_t:CDS:1</fullName>
    </submittedName>
</protein>